<proteinExistence type="predicted"/>
<gene>
    <name evidence="2" type="ORF">L9S41_04625</name>
</gene>
<evidence type="ECO:0000313" key="2">
    <source>
        <dbReference type="EMBL" id="UWZ80688.1"/>
    </source>
</evidence>
<evidence type="ECO:0000313" key="3">
    <source>
        <dbReference type="Proteomes" id="UP001060414"/>
    </source>
</evidence>
<accession>A0ABY5ZNP7</accession>
<feature type="region of interest" description="Disordered" evidence="1">
    <location>
        <begin position="35"/>
        <end position="64"/>
    </location>
</feature>
<feature type="compositionally biased region" description="Basic and acidic residues" evidence="1">
    <location>
        <begin position="43"/>
        <end position="64"/>
    </location>
</feature>
<evidence type="ECO:0000256" key="1">
    <source>
        <dbReference type="SAM" id="MobiDB-lite"/>
    </source>
</evidence>
<sequence length="64" mass="7224">MTRALLIRPEAEADIGEASRHQLWAWTAESKETITRSLTDPRPSARVETAEEAEKTAKRWSGDD</sequence>
<name>A0ABY5ZNP7_9BACT</name>
<protein>
    <submittedName>
        <fullName evidence="2">Uncharacterized protein</fullName>
    </submittedName>
</protein>
<reference evidence="2" key="1">
    <citation type="journal article" date="2022" name="Environ. Microbiol.">
        <title>Geoalkalibacter halelectricus SAP #1 sp. nov. possessing extracellular electron transfer and mineral#reducing capabilities from a haloalkaline environment.</title>
        <authorList>
            <person name="Yadav S."/>
            <person name="Singh R."/>
            <person name="Sundharam S.S."/>
            <person name="Chaudhary S."/>
            <person name="Krishnamurthi S."/>
            <person name="Patil S.A."/>
        </authorList>
    </citation>
    <scope>NUCLEOTIDE SEQUENCE</scope>
    <source>
        <strain evidence="2">SAP-1</strain>
    </source>
</reference>
<dbReference type="Proteomes" id="UP001060414">
    <property type="component" value="Chromosome"/>
</dbReference>
<dbReference type="RefSeq" id="WP_260749049.1">
    <property type="nucleotide sequence ID" value="NZ_CP092109.1"/>
</dbReference>
<dbReference type="EMBL" id="CP092109">
    <property type="protein sequence ID" value="UWZ80688.1"/>
    <property type="molecule type" value="Genomic_DNA"/>
</dbReference>
<organism evidence="2 3">
    <name type="scientific">Geoalkalibacter halelectricus</name>
    <dbReference type="NCBI Taxonomy" id="2847045"/>
    <lineage>
        <taxon>Bacteria</taxon>
        <taxon>Pseudomonadati</taxon>
        <taxon>Thermodesulfobacteriota</taxon>
        <taxon>Desulfuromonadia</taxon>
        <taxon>Desulfuromonadales</taxon>
        <taxon>Geoalkalibacteraceae</taxon>
        <taxon>Geoalkalibacter</taxon>
    </lineage>
</organism>
<keyword evidence="3" id="KW-1185">Reference proteome</keyword>